<feature type="transmembrane region" description="Helical" evidence="7">
    <location>
        <begin position="154"/>
        <end position="172"/>
    </location>
</feature>
<organism evidence="9 10">
    <name type="scientific">Leptospira congkakensis</name>
    <dbReference type="NCBI Taxonomy" id="2484932"/>
    <lineage>
        <taxon>Bacteria</taxon>
        <taxon>Pseudomonadati</taxon>
        <taxon>Spirochaetota</taxon>
        <taxon>Spirochaetia</taxon>
        <taxon>Leptospirales</taxon>
        <taxon>Leptospiraceae</taxon>
        <taxon>Leptospira</taxon>
    </lineage>
</organism>
<evidence type="ECO:0000313" key="10">
    <source>
        <dbReference type="Proteomes" id="UP000298263"/>
    </source>
</evidence>
<feature type="domain" description="Glycine transporter" evidence="8">
    <location>
        <begin position="97"/>
        <end position="169"/>
    </location>
</feature>
<dbReference type="Pfam" id="PF03458">
    <property type="entry name" value="Gly_transporter"/>
    <property type="match status" value="2"/>
</dbReference>
<reference evidence="9" key="1">
    <citation type="journal article" date="2019" name="PLoS Negl. Trop. Dis.">
        <title>Revisiting the worldwide diversity of Leptospira species in the environment.</title>
        <authorList>
            <person name="Vincent A.T."/>
            <person name="Schiettekatte O."/>
            <person name="Bourhy P."/>
            <person name="Veyrier F.J."/>
            <person name="Picardeau M."/>
        </authorList>
    </citation>
    <scope>NUCLEOTIDE SEQUENCE [LARGE SCALE GENOMIC DNA]</scope>
    <source>
        <strain evidence="9">201702422</strain>
    </source>
</reference>
<protein>
    <submittedName>
        <fullName evidence="9">Trimeric intracellular cation channel family protein</fullName>
    </submittedName>
</protein>
<comment type="caution">
    <text evidence="9">The sequence shown here is derived from an EMBL/GenBank/DDBJ whole genome shotgun (WGS) entry which is preliminary data.</text>
</comment>
<proteinExistence type="inferred from homology"/>
<evidence type="ECO:0000256" key="5">
    <source>
        <dbReference type="ARBA" id="ARBA00022989"/>
    </source>
</evidence>
<dbReference type="EMBL" id="RQGP01000023">
    <property type="protein sequence ID" value="TGL88645.1"/>
    <property type="molecule type" value="Genomic_DNA"/>
</dbReference>
<keyword evidence="5 7" id="KW-1133">Transmembrane helix</keyword>
<keyword evidence="10" id="KW-1185">Reference proteome</keyword>
<dbReference type="Proteomes" id="UP000298263">
    <property type="component" value="Unassembled WGS sequence"/>
</dbReference>
<feature type="transmembrane region" description="Helical" evidence="7">
    <location>
        <begin position="121"/>
        <end position="142"/>
    </location>
</feature>
<evidence type="ECO:0000256" key="1">
    <source>
        <dbReference type="ARBA" id="ARBA00004651"/>
    </source>
</evidence>
<evidence type="ECO:0000256" key="4">
    <source>
        <dbReference type="ARBA" id="ARBA00022692"/>
    </source>
</evidence>
<keyword evidence="4 7" id="KW-0812">Transmembrane</keyword>
<accession>A0A4Z1AEY6</accession>
<evidence type="ECO:0000256" key="6">
    <source>
        <dbReference type="ARBA" id="ARBA00023136"/>
    </source>
</evidence>
<name>A0A4Z1AEY6_9LEPT</name>
<evidence type="ECO:0000259" key="8">
    <source>
        <dbReference type="Pfam" id="PF03458"/>
    </source>
</evidence>
<dbReference type="GO" id="GO:0005886">
    <property type="term" value="C:plasma membrane"/>
    <property type="evidence" value="ECO:0007669"/>
    <property type="project" value="UniProtKB-SubCell"/>
</dbReference>
<dbReference type="OrthoDB" id="9791874at2"/>
<dbReference type="PANTHER" id="PTHR30506:SF3">
    <property type="entry name" value="UPF0126 INNER MEMBRANE PROTEIN YADS-RELATED"/>
    <property type="match status" value="1"/>
</dbReference>
<gene>
    <name evidence="9" type="ORF">EHQ69_14440</name>
</gene>
<evidence type="ECO:0000256" key="7">
    <source>
        <dbReference type="SAM" id="Phobius"/>
    </source>
</evidence>
<dbReference type="InterPro" id="IPR005115">
    <property type="entry name" value="Gly_transporter"/>
</dbReference>
<feature type="transmembrane region" description="Helical" evidence="7">
    <location>
        <begin position="70"/>
        <end position="88"/>
    </location>
</feature>
<keyword evidence="3" id="KW-1003">Cell membrane</keyword>
<evidence type="ECO:0000313" key="9">
    <source>
        <dbReference type="EMBL" id="TGL88645.1"/>
    </source>
</evidence>
<dbReference type="RefSeq" id="WP_135585181.1">
    <property type="nucleotide sequence ID" value="NZ_RQGO01000012.1"/>
</dbReference>
<evidence type="ECO:0000256" key="2">
    <source>
        <dbReference type="ARBA" id="ARBA00008193"/>
    </source>
</evidence>
<feature type="domain" description="Glycine transporter" evidence="8">
    <location>
        <begin position="9"/>
        <end position="84"/>
    </location>
</feature>
<dbReference type="PANTHER" id="PTHR30506">
    <property type="entry name" value="INNER MEMBRANE PROTEIN"/>
    <property type="match status" value="1"/>
</dbReference>
<sequence length="208" mass="23134">MDFSFYYYIGLSGIMVFTMSGALAALEHKDHHHDLFSVFFTGFITAIGGGTLRDITLGNYPVSWVRDENILWAIFVGFLLVILLPRVLSKLRDELFLFDTLGIGIYTVLGTRIALDHGVNYFASALLGMISAIFGGVIRDTLMNEVPFIFRKEIYATACLVGSVLYILLNVWNVNDNANLIISATVVVGIRVVAVRYNLGLPKIKIFD</sequence>
<feature type="transmembrane region" description="Helical" evidence="7">
    <location>
        <begin position="6"/>
        <end position="26"/>
    </location>
</feature>
<evidence type="ECO:0000256" key="3">
    <source>
        <dbReference type="ARBA" id="ARBA00022475"/>
    </source>
</evidence>
<keyword evidence="6 7" id="KW-0472">Membrane</keyword>
<comment type="similarity">
    <text evidence="2">Belongs to the UPF0126 family.</text>
</comment>
<feature type="transmembrane region" description="Helical" evidence="7">
    <location>
        <begin position="33"/>
        <end position="50"/>
    </location>
</feature>
<feature type="transmembrane region" description="Helical" evidence="7">
    <location>
        <begin position="178"/>
        <end position="199"/>
    </location>
</feature>
<comment type="subcellular location">
    <subcellularLocation>
        <location evidence="1">Cell membrane</location>
        <topology evidence="1">Multi-pass membrane protein</topology>
    </subcellularLocation>
</comment>
<dbReference type="AlphaFoldDB" id="A0A4Z1AEY6"/>